<sequence length="44" mass="4858">MAKLRDSFQSKRLMVAIVQAPDYLIQVPANGEQLIVGLPKGVDF</sequence>
<dbReference type="EMBL" id="LJQZ01000269">
    <property type="protein sequence ID" value="KPY10360.1"/>
    <property type="molecule type" value="Genomic_DNA"/>
</dbReference>
<evidence type="ECO:0000313" key="2">
    <source>
        <dbReference type="Proteomes" id="UP000050396"/>
    </source>
</evidence>
<dbReference type="Proteomes" id="UP000050396">
    <property type="component" value="Unassembled WGS sequence"/>
</dbReference>
<organism evidence="1 2">
    <name type="scientific">Pseudomonas savastanoi pv. phaseolicola</name>
    <name type="common">Pseudomonas syringae pv. phaseolicola</name>
    <dbReference type="NCBI Taxonomy" id="319"/>
    <lineage>
        <taxon>Bacteria</taxon>
        <taxon>Pseudomonadati</taxon>
        <taxon>Pseudomonadota</taxon>
        <taxon>Gammaproteobacteria</taxon>
        <taxon>Pseudomonadales</taxon>
        <taxon>Pseudomonadaceae</taxon>
        <taxon>Pseudomonas</taxon>
    </lineage>
</organism>
<proteinExistence type="predicted"/>
<dbReference type="AlphaFoldDB" id="A0ABD4B9L7"/>
<evidence type="ECO:0000313" key="1">
    <source>
        <dbReference type="EMBL" id="KPY10360.1"/>
    </source>
</evidence>
<name>A0ABD4B9L7_PSESH</name>
<gene>
    <name evidence="1" type="ORF">ALO55_04213</name>
</gene>
<reference evidence="1 2" key="1">
    <citation type="submission" date="2015-09" db="EMBL/GenBank/DDBJ databases">
        <title>Genome announcement of multiple Pseudomonas syringae strains.</title>
        <authorList>
            <person name="Thakur S."/>
            <person name="Wang P.W."/>
            <person name="Gong Y."/>
            <person name="Weir B.S."/>
            <person name="Guttman D.S."/>
        </authorList>
    </citation>
    <scope>NUCLEOTIDE SEQUENCE [LARGE SCALE GENOMIC DNA]</scope>
    <source>
        <strain evidence="1 2">ICMP2740</strain>
    </source>
</reference>
<protein>
    <submittedName>
        <fullName evidence="1">Uncharacterized protein</fullName>
    </submittedName>
</protein>
<accession>A0ABD4B9L7</accession>
<comment type="caution">
    <text evidence="1">The sequence shown here is derived from an EMBL/GenBank/DDBJ whole genome shotgun (WGS) entry which is preliminary data.</text>
</comment>